<dbReference type="SUPFAM" id="SSF55048">
    <property type="entry name" value="Probable ACP-binding domain of malonyl-CoA ACP transacylase"/>
    <property type="match status" value="2"/>
</dbReference>
<dbReference type="Gene3D" id="3.40.366.10">
    <property type="entry name" value="Malonyl-Coenzyme A Acyl Carrier Protein, domain 2"/>
    <property type="match status" value="2"/>
</dbReference>
<dbReference type="PANTHER" id="PTHR42681">
    <property type="entry name" value="MALONYL-COA-ACYL CARRIER PROTEIN TRANSACYLASE, MITOCHONDRIAL"/>
    <property type="match status" value="1"/>
</dbReference>
<protein>
    <recommendedName>
        <fullName evidence="1">[acyl-carrier-protein] S-malonyltransferase</fullName>
        <ecNumber evidence="1">2.3.1.39</ecNumber>
    </recommendedName>
</protein>
<dbReference type="KEGG" id="lem:LEN_2799"/>
<dbReference type="AlphaFoldDB" id="A0AAU9AHU5"/>
<dbReference type="InterPro" id="IPR004410">
    <property type="entry name" value="Malonyl_CoA-ACP_transAc_FabD"/>
</dbReference>
<dbReference type="Gene3D" id="3.30.70.3290">
    <property type="match status" value="1"/>
</dbReference>
<reference evidence="6 7" key="1">
    <citation type="journal article" date="2017" name="DNA Res.">
        <title>Complete genome sequence and expression profile of the commercial lytic enzyme producer Lysobacter enzymogenes M497-1.</title>
        <authorList>
            <person name="Takami H."/>
            <person name="Toyoda A."/>
            <person name="Uchiyama I."/>
            <person name="Itoh T."/>
            <person name="Takaki Y."/>
            <person name="Arai W."/>
            <person name="Nishi S."/>
            <person name="Kawai M."/>
            <person name="Shinya K."/>
            <person name="Ikeda H."/>
        </authorList>
    </citation>
    <scope>NUCLEOTIDE SEQUENCE [LARGE SCALE GENOMIC DNA]</scope>
    <source>
        <strain evidence="6 7">M497-1</strain>
    </source>
</reference>
<organism evidence="6 7">
    <name type="scientific">Lysobacter enzymogenes</name>
    <dbReference type="NCBI Taxonomy" id="69"/>
    <lineage>
        <taxon>Bacteria</taxon>
        <taxon>Pseudomonadati</taxon>
        <taxon>Pseudomonadota</taxon>
        <taxon>Gammaproteobacteria</taxon>
        <taxon>Lysobacterales</taxon>
        <taxon>Lysobacteraceae</taxon>
        <taxon>Lysobacter</taxon>
    </lineage>
</organism>
<evidence type="ECO:0000256" key="4">
    <source>
        <dbReference type="ARBA" id="ARBA00048462"/>
    </source>
</evidence>
<dbReference type="GO" id="GO:0006633">
    <property type="term" value="P:fatty acid biosynthetic process"/>
    <property type="evidence" value="ECO:0007669"/>
    <property type="project" value="TreeGrafter"/>
</dbReference>
<sequence>MKTVWVFPGQGSQSKGMGAGLFERYPELTAQADAVLGYSLRRLCLDDPDRVLDQTRFTQPALFACSALALLARREDGAAAPDCYAGHSLGEFTALFAAGAFDFATGVALVAKRGELMARAPQGAMAAILGLELARVAQVLATPGLDAIDIANINSATQIVISGAQEDVARSEAAFVAAGARFVRLNVSAAFHSRRMRGVGREFAEFVAGQALHPLAAPVLSNRTARPHAREAYLPQLIEQIDHPVRWYESMSWLLRRGEAACEEIGPGTVLSGLFAKIRQQPMALDDAADAIPAPAARTGAAAAPATQRPRRVFMYAGQGSQYYGMGRELYQNNPAFAAAMDRCNATYGQALGRDMLAELYDPGNRWREMTDITLSHPTLYSIGYSLTVALDDCGLRPDCVLGYSLGEYVAATAAGVISSERALRWVIDQATLLKARAAAGGMLSVLAPLQHFEQRAELYRGTVVGSINFERNFVVSGSAEALAATTRGLAAESVATARLPVEYPFHSPQMTALEPAFRELSQGLSFAPPSIGLYSAASGGRLDRADADHYWRVVREPVDFRRAVAGLADEGEHVFVDLSPTGTLSGFIKHGFGTRLDHLSVMNQFGRNLETMADAVARLRH</sequence>
<proteinExistence type="predicted"/>
<gene>
    <name evidence="6" type="ORF">LEN_2799</name>
</gene>
<comment type="catalytic activity">
    <reaction evidence="4">
        <text>holo-[ACP] + malonyl-CoA = malonyl-[ACP] + CoA</text>
        <dbReference type="Rhea" id="RHEA:41792"/>
        <dbReference type="Rhea" id="RHEA-COMP:9623"/>
        <dbReference type="Rhea" id="RHEA-COMP:9685"/>
        <dbReference type="ChEBI" id="CHEBI:57287"/>
        <dbReference type="ChEBI" id="CHEBI:57384"/>
        <dbReference type="ChEBI" id="CHEBI:64479"/>
        <dbReference type="ChEBI" id="CHEBI:78449"/>
        <dbReference type="EC" id="2.3.1.39"/>
    </reaction>
</comment>
<dbReference type="GeneID" id="83064638"/>
<dbReference type="SMART" id="SM00827">
    <property type="entry name" value="PKS_AT"/>
    <property type="match status" value="2"/>
</dbReference>
<dbReference type="InterPro" id="IPR001227">
    <property type="entry name" value="Ac_transferase_dom_sf"/>
</dbReference>
<feature type="domain" description="Malonyl-CoA:ACP transacylase (MAT)" evidence="5">
    <location>
        <begin position="315"/>
        <end position="622"/>
    </location>
</feature>
<dbReference type="GO" id="GO:0004314">
    <property type="term" value="F:[acyl-carrier-protein] S-malonyltransferase activity"/>
    <property type="evidence" value="ECO:0007669"/>
    <property type="project" value="UniProtKB-EC"/>
</dbReference>
<dbReference type="InterPro" id="IPR014043">
    <property type="entry name" value="Acyl_transferase_dom"/>
</dbReference>
<feature type="domain" description="Malonyl-CoA:ACP transacylase (MAT)" evidence="5">
    <location>
        <begin position="6"/>
        <end position="311"/>
    </location>
</feature>
<dbReference type="Pfam" id="PF00698">
    <property type="entry name" value="Acyl_transf_1"/>
    <property type="match status" value="2"/>
</dbReference>
<keyword evidence="3 6" id="KW-0012">Acyltransferase</keyword>
<evidence type="ECO:0000313" key="6">
    <source>
        <dbReference type="EMBL" id="BAV98286.1"/>
    </source>
</evidence>
<dbReference type="EC" id="2.3.1.39" evidence="1"/>
<dbReference type="NCBIfam" id="TIGR00128">
    <property type="entry name" value="fabD"/>
    <property type="match status" value="1"/>
</dbReference>
<evidence type="ECO:0000259" key="5">
    <source>
        <dbReference type="SMART" id="SM00827"/>
    </source>
</evidence>
<evidence type="ECO:0000256" key="1">
    <source>
        <dbReference type="ARBA" id="ARBA00013258"/>
    </source>
</evidence>
<dbReference type="SUPFAM" id="SSF52151">
    <property type="entry name" value="FabD/lysophospholipase-like"/>
    <property type="match status" value="2"/>
</dbReference>
<evidence type="ECO:0000256" key="2">
    <source>
        <dbReference type="ARBA" id="ARBA00022679"/>
    </source>
</evidence>
<name>A0AAU9AHU5_LYSEN</name>
<dbReference type="InterPro" id="IPR050858">
    <property type="entry name" value="Mal-CoA-ACP_Trans/PKS_FabD"/>
</dbReference>
<dbReference type="InterPro" id="IPR016035">
    <property type="entry name" value="Acyl_Trfase/lysoPLipase"/>
</dbReference>
<evidence type="ECO:0000313" key="7">
    <source>
        <dbReference type="Proteomes" id="UP000218824"/>
    </source>
</evidence>
<dbReference type="Gene3D" id="3.30.70.250">
    <property type="entry name" value="Malonyl-CoA ACP transacylase, ACP-binding"/>
    <property type="match status" value="1"/>
</dbReference>
<accession>A0AAU9AHU5</accession>
<dbReference type="RefSeq" id="WP_096378781.1">
    <property type="nucleotide sequence ID" value="NZ_AP014940.1"/>
</dbReference>
<dbReference type="EMBL" id="AP014940">
    <property type="protein sequence ID" value="BAV98286.1"/>
    <property type="molecule type" value="Genomic_DNA"/>
</dbReference>
<evidence type="ECO:0000256" key="3">
    <source>
        <dbReference type="ARBA" id="ARBA00023315"/>
    </source>
</evidence>
<dbReference type="InterPro" id="IPR016036">
    <property type="entry name" value="Malonyl_transacylase_ACP-bd"/>
</dbReference>
<dbReference type="PANTHER" id="PTHR42681:SF1">
    <property type="entry name" value="MALONYL-COA-ACYL CARRIER PROTEIN TRANSACYLASE, MITOCHONDRIAL"/>
    <property type="match status" value="1"/>
</dbReference>
<dbReference type="Proteomes" id="UP000218824">
    <property type="component" value="Chromosome"/>
</dbReference>
<dbReference type="GO" id="GO:0005829">
    <property type="term" value="C:cytosol"/>
    <property type="evidence" value="ECO:0007669"/>
    <property type="project" value="TreeGrafter"/>
</dbReference>
<keyword evidence="2" id="KW-0808">Transferase</keyword>